<evidence type="ECO:0000256" key="3">
    <source>
        <dbReference type="ARBA" id="ARBA00015084"/>
    </source>
</evidence>
<evidence type="ECO:0000256" key="7">
    <source>
        <dbReference type="HAMAP-Rule" id="MF_00653"/>
    </source>
</evidence>
<accession>A0A172YI12</accession>
<evidence type="ECO:0000313" key="10">
    <source>
        <dbReference type="Proteomes" id="UP000077875"/>
    </source>
</evidence>
<reference evidence="9 10" key="1">
    <citation type="submission" date="2016-04" db="EMBL/GenBank/DDBJ databases">
        <title>Complete Genome Sequence of Halotalea alkalilenta IHB B 13600.</title>
        <authorList>
            <person name="Swarnkar M.K."/>
            <person name="Sharma A."/>
            <person name="Kaushal K."/>
            <person name="Soni R."/>
            <person name="Rana S."/>
            <person name="Singh A.K."/>
            <person name="Gulati A."/>
        </authorList>
    </citation>
    <scope>NUCLEOTIDE SEQUENCE [LARGE SCALE GENOMIC DNA]</scope>
    <source>
        <strain evidence="9 10">IHB B 13600</strain>
    </source>
</reference>
<evidence type="ECO:0000256" key="6">
    <source>
        <dbReference type="ARBA" id="ARBA00030966"/>
    </source>
</evidence>
<dbReference type="UniPathway" id="UPA00539"/>
<comment type="function">
    <text evidence="7">May be involved in the transport of PQQ or its precursor to the periplasm.</text>
</comment>
<dbReference type="Proteomes" id="UP000077875">
    <property type="component" value="Chromosome"/>
</dbReference>
<gene>
    <name evidence="7" type="primary">pqqB</name>
    <name evidence="9" type="ORF">A5892_16225</name>
</gene>
<comment type="similarity">
    <text evidence="2 7">Belongs to the PqqB family.</text>
</comment>
<keyword evidence="10" id="KW-1185">Reference proteome</keyword>
<dbReference type="HAMAP" id="MF_00653">
    <property type="entry name" value="PQQ_syn_PqqB"/>
    <property type="match status" value="1"/>
</dbReference>
<dbReference type="InterPro" id="IPR011842">
    <property type="entry name" value="PQQ_synth_PqqB"/>
</dbReference>
<dbReference type="AlphaFoldDB" id="A0A172YI12"/>
<dbReference type="NCBIfam" id="TIGR02108">
    <property type="entry name" value="PQQ_syn_pqqB"/>
    <property type="match status" value="1"/>
</dbReference>
<dbReference type="InterPro" id="IPR036866">
    <property type="entry name" value="RibonucZ/Hydroxyglut_hydro"/>
</dbReference>
<evidence type="ECO:0000256" key="5">
    <source>
        <dbReference type="ARBA" id="ARBA00022905"/>
    </source>
</evidence>
<protein>
    <recommendedName>
        <fullName evidence="3 7">Coenzyme PQQ synthesis protein B</fullName>
    </recommendedName>
    <alternativeName>
        <fullName evidence="6 7">Pyrroloquinoline quinone biosynthesis protein B</fullName>
    </alternativeName>
</protein>
<evidence type="ECO:0000313" key="9">
    <source>
        <dbReference type="EMBL" id="ANF58816.1"/>
    </source>
</evidence>
<dbReference type="EMBL" id="CP015243">
    <property type="protein sequence ID" value="ANF58816.1"/>
    <property type="molecule type" value="Genomic_DNA"/>
</dbReference>
<keyword evidence="5 7" id="KW-0884">PQQ biosynthesis</keyword>
<dbReference type="STRING" id="376489.A5892_16225"/>
<feature type="domain" description="Metallo-beta-lactamase" evidence="8">
    <location>
        <begin position="50"/>
        <end position="265"/>
    </location>
</feature>
<dbReference type="KEGG" id="haa:A5892_16225"/>
<evidence type="ECO:0000259" key="8">
    <source>
        <dbReference type="Pfam" id="PF12706"/>
    </source>
</evidence>
<dbReference type="InterPro" id="IPR001279">
    <property type="entry name" value="Metallo-B-lactamas"/>
</dbReference>
<name>A0A172YI12_9GAMM</name>
<sequence>MRLLVLGAAAGGGAPQWNCRCSVCARAWSGDAEVVPRTQASIAVSLDGERWTLIDCAPEVLAQIQRNPELHPRGPRHSPIEAVVLTGGDIDHIAGLLSLREGTPFTLYASGELQRTLADNRVFDVLRPDVVTRTALGLDASLALPGGLEARVFAVPGKAALYQPDEGEGIGAEGETTVGVEFRHAGRRLYYVPGCARLSPALAERLEGADVVLFDGTLWRDDELIREGLGHKTGARMGHLSMSGPDGSIAALAPLGIRRKVFVHINNSNPVLIEHSAERREAERAGWEIAFDGMQIVL</sequence>
<comment type="pathway">
    <text evidence="1 7">Cofactor biosynthesis; pyrroloquinoline quinone biosynthesis.</text>
</comment>
<evidence type="ECO:0000256" key="4">
    <source>
        <dbReference type="ARBA" id="ARBA00022448"/>
    </source>
</evidence>
<dbReference type="SUPFAM" id="SSF56281">
    <property type="entry name" value="Metallo-hydrolase/oxidoreductase"/>
    <property type="match status" value="1"/>
</dbReference>
<dbReference type="GO" id="GO:0018189">
    <property type="term" value="P:pyrroloquinoline quinone biosynthetic process"/>
    <property type="evidence" value="ECO:0007669"/>
    <property type="project" value="UniProtKB-UniRule"/>
</dbReference>
<evidence type="ECO:0000256" key="2">
    <source>
        <dbReference type="ARBA" id="ARBA00008481"/>
    </source>
</evidence>
<dbReference type="PANTHER" id="PTHR42663">
    <property type="entry name" value="HYDROLASE C777.06C-RELATED-RELATED"/>
    <property type="match status" value="1"/>
</dbReference>
<dbReference type="Pfam" id="PF12706">
    <property type="entry name" value="Lactamase_B_2"/>
    <property type="match status" value="1"/>
</dbReference>
<dbReference type="Gene3D" id="3.60.15.10">
    <property type="entry name" value="Ribonuclease Z/Hydroxyacylglutathione hydrolase-like"/>
    <property type="match status" value="1"/>
</dbReference>
<evidence type="ECO:0000256" key="1">
    <source>
        <dbReference type="ARBA" id="ARBA00004886"/>
    </source>
</evidence>
<organism evidence="9 10">
    <name type="scientific">Halotalea alkalilenta</name>
    <dbReference type="NCBI Taxonomy" id="376489"/>
    <lineage>
        <taxon>Bacteria</taxon>
        <taxon>Pseudomonadati</taxon>
        <taxon>Pseudomonadota</taxon>
        <taxon>Gammaproteobacteria</taxon>
        <taxon>Oceanospirillales</taxon>
        <taxon>Halomonadaceae</taxon>
        <taxon>Halotalea</taxon>
    </lineage>
</organism>
<dbReference type="PANTHER" id="PTHR42663:SF7">
    <property type="entry name" value="COENZYME PQQ SYNTHESIS PROTEIN B"/>
    <property type="match status" value="1"/>
</dbReference>
<keyword evidence="4 7" id="KW-0813">Transport</keyword>
<proteinExistence type="inferred from homology"/>